<organism evidence="6 7">
    <name type="scientific">Spinacia oleracea</name>
    <name type="common">Spinach</name>
    <dbReference type="NCBI Taxonomy" id="3562"/>
    <lineage>
        <taxon>Eukaryota</taxon>
        <taxon>Viridiplantae</taxon>
        <taxon>Streptophyta</taxon>
        <taxon>Embryophyta</taxon>
        <taxon>Tracheophyta</taxon>
        <taxon>Spermatophyta</taxon>
        <taxon>Magnoliopsida</taxon>
        <taxon>eudicotyledons</taxon>
        <taxon>Gunneridae</taxon>
        <taxon>Pentapetalae</taxon>
        <taxon>Caryophyllales</taxon>
        <taxon>Chenopodiaceae</taxon>
        <taxon>Chenopodioideae</taxon>
        <taxon>Anserineae</taxon>
        <taxon>Spinacia</taxon>
    </lineage>
</organism>
<dbReference type="SUPFAM" id="SSF57959">
    <property type="entry name" value="Leucine zipper domain"/>
    <property type="match status" value="1"/>
</dbReference>
<dbReference type="GO" id="GO:0003677">
    <property type="term" value="F:DNA binding"/>
    <property type="evidence" value="ECO:0007669"/>
    <property type="project" value="UniProtKB-KW"/>
</dbReference>
<evidence type="ECO:0000313" key="7">
    <source>
        <dbReference type="RefSeq" id="XP_021854644.2"/>
    </source>
</evidence>
<evidence type="ECO:0000256" key="3">
    <source>
        <dbReference type="ARBA" id="ARBA00023242"/>
    </source>
</evidence>
<gene>
    <name evidence="7" type="primary">LOC110794012</name>
</gene>
<feature type="domain" description="BZIP" evidence="5">
    <location>
        <begin position="128"/>
        <end position="180"/>
    </location>
</feature>
<name>A0A9R0IUS0_SPIOL</name>
<dbReference type="GeneID" id="110794012"/>
<dbReference type="Gene3D" id="1.20.5.170">
    <property type="match status" value="1"/>
</dbReference>
<dbReference type="PANTHER" id="PTHR22952">
    <property type="entry name" value="CAMP-RESPONSE ELEMENT BINDING PROTEIN-RELATED"/>
    <property type="match status" value="1"/>
</dbReference>
<reference evidence="6" key="1">
    <citation type="journal article" date="2021" name="Nat. Commun.">
        <title>Genomic analyses provide insights into spinach domestication and the genetic basis of agronomic traits.</title>
        <authorList>
            <person name="Cai X."/>
            <person name="Sun X."/>
            <person name="Xu C."/>
            <person name="Sun H."/>
            <person name="Wang X."/>
            <person name="Ge C."/>
            <person name="Zhang Z."/>
            <person name="Wang Q."/>
            <person name="Fei Z."/>
            <person name="Jiao C."/>
            <person name="Wang Q."/>
        </authorList>
    </citation>
    <scope>NUCLEOTIDE SEQUENCE [LARGE SCALE GENOMIC DNA]</scope>
    <source>
        <strain evidence="6">cv. Varoflay</strain>
    </source>
</reference>
<keyword evidence="2" id="KW-0238">DNA-binding</keyword>
<dbReference type="PANTHER" id="PTHR22952:SF433">
    <property type="entry name" value="PROTEIN FD"/>
    <property type="match status" value="1"/>
</dbReference>
<dbReference type="InterPro" id="IPR004827">
    <property type="entry name" value="bZIP"/>
</dbReference>
<protein>
    <submittedName>
        <fullName evidence="7">Protein FD</fullName>
    </submittedName>
</protein>
<feature type="region of interest" description="Disordered" evidence="4">
    <location>
        <begin position="50"/>
        <end position="70"/>
    </location>
</feature>
<dbReference type="SMART" id="SM00338">
    <property type="entry name" value="BRLZ"/>
    <property type="match status" value="1"/>
</dbReference>
<feature type="region of interest" description="Disordered" evidence="4">
    <location>
        <begin position="173"/>
        <end position="199"/>
    </location>
</feature>
<dbReference type="CDD" id="cd14707">
    <property type="entry name" value="bZIP_plant_BZIP46"/>
    <property type="match status" value="1"/>
</dbReference>
<evidence type="ECO:0000256" key="2">
    <source>
        <dbReference type="ARBA" id="ARBA00023125"/>
    </source>
</evidence>
<keyword evidence="3" id="KW-0539">Nucleus</keyword>
<dbReference type="GO" id="GO:0045893">
    <property type="term" value="P:positive regulation of DNA-templated transcription"/>
    <property type="evidence" value="ECO:0007669"/>
    <property type="project" value="InterPro"/>
</dbReference>
<proteinExistence type="predicted"/>
<dbReference type="Pfam" id="PF00170">
    <property type="entry name" value="bZIP_1"/>
    <property type="match status" value="1"/>
</dbReference>
<sequence length="199" mass="22663">MEEVWNDITMNSLPNTPISHIHTIRHPPTSSGAPHFRGFIFQDFLNAGPLQNTSSIDSSPPPPQPPPWQTRPAATEFQFLDNNELFNSQSHHFRLHGNSSVPTSLAPAVGQNVMNSKRCSDRDEDEHVDRRHKRMVKNRESASRSRARKQAYVTELEVEVDRLRVENEALRKQQQQLIEDPPAQLPTKHGLHRTSSAPF</sequence>
<dbReference type="Proteomes" id="UP000813463">
    <property type="component" value="Chromosome 5"/>
</dbReference>
<comment type="subcellular location">
    <subcellularLocation>
        <location evidence="1">Nucleus</location>
    </subcellularLocation>
</comment>
<dbReference type="AlphaFoldDB" id="A0A9R0IUS0"/>
<evidence type="ECO:0000259" key="5">
    <source>
        <dbReference type="PROSITE" id="PS50217"/>
    </source>
</evidence>
<dbReference type="InterPro" id="IPR043452">
    <property type="entry name" value="BZIP46-like"/>
</dbReference>
<evidence type="ECO:0000256" key="1">
    <source>
        <dbReference type="ARBA" id="ARBA00004123"/>
    </source>
</evidence>
<reference evidence="7" key="2">
    <citation type="submission" date="2025-08" db="UniProtKB">
        <authorList>
            <consortium name="RefSeq"/>
        </authorList>
    </citation>
    <scope>IDENTIFICATION</scope>
    <source>
        <tissue evidence="7">Leaf</tissue>
    </source>
</reference>
<feature type="compositionally biased region" description="Basic and acidic residues" evidence="4">
    <location>
        <begin position="119"/>
        <end position="129"/>
    </location>
</feature>
<dbReference type="KEGG" id="soe:110794012"/>
<dbReference type="GO" id="GO:0003700">
    <property type="term" value="F:DNA-binding transcription factor activity"/>
    <property type="evidence" value="ECO:0007669"/>
    <property type="project" value="InterPro"/>
</dbReference>
<evidence type="ECO:0000256" key="4">
    <source>
        <dbReference type="SAM" id="MobiDB-lite"/>
    </source>
</evidence>
<dbReference type="GO" id="GO:0005634">
    <property type="term" value="C:nucleus"/>
    <property type="evidence" value="ECO:0000318"/>
    <property type="project" value="GO_Central"/>
</dbReference>
<dbReference type="RefSeq" id="XP_021854644.2">
    <property type="nucleotide sequence ID" value="XM_021998952.2"/>
</dbReference>
<keyword evidence="6" id="KW-1185">Reference proteome</keyword>
<feature type="region of interest" description="Disordered" evidence="4">
    <location>
        <begin position="119"/>
        <end position="146"/>
    </location>
</feature>
<dbReference type="PROSITE" id="PS50217">
    <property type="entry name" value="BZIP"/>
    <property type="match status" value="1"/>
</dbReference>
<dbReference type="PROSITE" id="PS00036">
    <property type="entry name" value="BZIP_BASIC"/>
    <property type="match status" value="1"/>
</dbReference>
<feature type="compositionally biased region" description="Pro residues" evidence="4">
    <location>
        <begin position="59"/>
        <end position="69"/>
    </location>
</feature>
<evidence type="ECO:0000313" key="6">
    <source>
        <dbReference type="Proteomes" id="UP000813463"/>
    </source>
</evidence>
<dbReference type="InterPro" id="IPR046347">
    <property type="entry name" value="bZIP_sf"/>
</dbReference>
<accession>A0A9R0IUS0</accession>